<comment type="caution">
    <text evidence="1">The sequence shown here is derived from an EMBL/GenBank/DDBJ whole genome shotgun (WGS) entry which is preliminary data.</text>
</comment>
<reference evidence="1 2" key="1">
    <citation type="submission" date="2021-03" db="EMBL/GenBank/DDBJ databases">
        <title>Sequencing the genomes of 1000 actinobacteria strains.</title>
        <authorList>
            <person name="Klenk H.-P."/>
        </authorList>
    </citation>
    <scope>NUCLEOTIDE SEQUENCE [LARGE SCALE GENOMIC DNA]</scope>
    <source>
        <strain evidence="1 2">DSM 45516</strain>
    </source>
</reference>
<protein>
    <submittedName>
        <fullName evidence="1">Uncharacterized protein</fullName>
    </submittedName>
</protein>
<evidence type="ECO:0000313" key="1">
    <source>
        <dbReference type="EMBL" id="MBP2190174.1"/>
    </source>
</evidence>
<dbReference type="EMBL" id="JAGGMR010000001">
    <property type="protein sequence ID" value="MBP2190174.1"/>
    <property type="molecule type" value="Genomic_DNA"/>
</dbReference>
<evidence type="ECO:0000313" key="2">
    <source>
        <dbReference type="Proteomes" id="UP001519325"/>
    </source>
</evidence>
<organism evidence="1 2">
    <name type="scientific">Nocardia goodfellowii</name>
    <dbReference type="NCBI Taxonomy" id="882446"/>
    <lineage>
        <taxon>Bacteria</taxon>
        <taxon>Bacillati</taxon>
        <taxon>Actinomycetota</taxon>
        <taxon>Actinomycetes</taxon>
        <taxon>Mycobacteriales</taxon>
        <taxon>Nocardiaceae</taxon>
        <taxon>Nocardia</taxon>
    </lineage>
</organism>
<gene>
    <name evidence="1" type="ORF">BJ987_003075</name>
</gene>
<dbReference type="Proteomes" id="UP001519325">
    <property type="component" value="Unassembled WGS sequence"/>
</dbReference>
<name>A0ABS4QEP6_9NOCA</name>
<accession>A0ABS4QEP6</accession>
<proteinExistence type="predicted"/>
<keyword evidence="2" id="KW-1185">Reference proteome</keyword>
<sequence length="58" mass="6127">MRAEASASPAESELLVRISAAAEAARTGQYQATYPAGMPSWSKLWATQICVTSGIVQL</sequence>